<feature type="domain" description="DYW" evidence="2">
    <location>
        <begin position="5"/>
        <end position="92"/>
    </location>
</feature>
<evidence type="ECO:0000313" key="3">
    <source>
        <dbReference type="EMBL" id="KAK6927026.1"/>
    </source>
</evidence>
<comment type="caution">
    <text evidence="3">The sequence shown here is derived from an EMBL/GenBank/DDBJ whole genome shotgun (WGS) entry which is preliminary data.</text>
</comment>
<evidence type="ECO:0000313" key="4">
    <source>
        <dbReference type="Proteomes" id="UP001370490"/>
    </source>
</evidence>
<keyword evidence="4" id="KW-1185">Reference proteome</keyword>
<accession>A0AAN8VBD5</accession>
<protein>
    <submittedName>
        <fullName evidence="3">DYW domain</fullName>
    </submittedName>
</protein>
<gene>
    <name evidence="3" type="ORF">RJ641_008745</name>
</gene>
<organism evidence="3 4">
    <name type="scientific">Dillenia turbinata</name>
    <dbReference type="NCBI Taxonomy" id="194707"/>
    <lineage>
        <taxon>Eukaryota</taxon>
        <taxon>Viridiplantae</taxon>
        <taxon>Streptophyta</taxon>
        <taxon>Embryophyta</taxon>
        <taxon>Tracheophyta</taxon>
        <taxon>Spermatophyta</taxon>
        <taxon>Magnoliopsida</taxon>
        <taxon>eudicotyledons</taxon>
        <taxon>Gunneridae</taxon>
        <taxon>Pentapetalae</taxon>
        <taxon>Dilleniales</taxon>
        <taxon>Dilleniaceae</taxon>
        <taxon>Dillenia</taxon>
    </lineage>
</organism>
<sequence length="92" mass="10500">MKDKGYVAETNVVLYKLDTEEKEKIVWGHGEKLALALGLINCKNGETIRISNKLRMCEDCHSVTNKFANREILVRDVIRFHNFRNGVCSCGD</sequence>
<proteinExistence type="inferred from homology"/>
<dbReference type="Proteomes" id="UP001370490">
    <property type="component" value="Unassembled WGS sequence"/>
</dbReference>
<dbReference type="AlphaFoldDB" id="A0AAN8VBD5"/>
<name>A0AAN8VBD5_9MAGN</name>
<dbReference type="Pfam" id="PF14432">
    <property type="entry name" value="DYW_deaminase"/>
    <property type="match status" value="1"/>
</dbReference>
<reference evidence="3 4" key="1">
    <citation type="submission" date="2023-12" db="EMBL/GenBank/DDBJ databases">
        <title>A high-quality genome assembly for Dillenia turbinata (Dilleniales).</title>
        <authorList>
            <person name="Chanderbali A."/>
        </authorList>
    </citation>
    <scope>NUCLEOTIDE SEQUENCE [LARGE SCALE GENOMIC DNA]</scope>
    <source>
        <strain evidence="3">LSX21</strain>
        <tissue evidence="3">Leaf</tissue>
    </source>
</reference>
<evidence type="ECO:0000259" key="2">
    <source>
        <dbReference type="Pfam" id="PF14432"/>
    </source>
</evidence>
<evidence type="ECO:0000256" key="1">
    <source>
        <dbReference type="ARBA" id="ARBA00006643"/>
    </source>
</evidence>
<dbReference type="InterPro" id="IPR032867">
    <property type="entry name" value="DYW_dom"/>
</dbReference>
<comment type="similarity">
    <text evidence="1">Belongs to the PPR family. PCMP-H subfamily.</text>
</comment>
<dbReference type="GO" id="GO:0008270">
    <property type="term" value="F:zinc ion binding"/>
    <property type="evidence" value="ECO:0007669"/>
    <property type="project" value="InterPro"/>
</dbReference>
<dbReference type="EMBL" id="JBAMMX010000015">
    <property type="protein sequence ID" value="KAK6927026.1"/>
    <property type="molecule type" value="Genomic_DNA"/>
</dbReference>